<accession>Q24GH7</accession>
<dbReference type="EMBL" id="GG662257">
    <property type="protein sequence ID" value="EAS06894.2"/>
    <property type="molecule type" value="Genomic_DNA"/>
</dbReference>
<dbReference type="RefSeq" id="XP_001027136.2">
    <property type="nucleotide sequence ID" value="XM_001027136.2"/>
</dbReference>
<dbReference type="AlphaFoldDB" id="Q24GH7"/>
<sequence length="846" mass="99524">MSNILKNQQQEQYQIANRYIGQSKRLQREELKKDVRNQTSTLSRTICTPLNSTSVSSVLNQQLLINPQTPQNQIRLKGSYTNLNSIVEQIKINPQSLRNNSLQSNYNSKADKQIEHRRLKQIDDGFKNNSSLFAKSSNSFQKYTQQFVKEQNEKLQITTKESSQTPFSNSKPQLHSMKSLLYLSQDQGSSRNLISSQTQVSSIKGSNFNLQIASQKNKNGSLQNLDNTLTSKNQSKSLQQLSVKVGSAQSLYDNFSHNFEWIDKIEGKQFQSATTIDPSEFLLLNKSNKAKKKLVNVISNTTINSQLVQDGILNVIRCDINEFIYFKIKVLERNTPLRVKFVVEKNSSNIKLYVSKTCIQPNNFNCDYVFNNTKAISIDDEKNQSIFKKHHFLYFSLLSDQEQDIQLKYTFGQDTKRLSNQDLQNRQSITSIPNIASLESFNQINYSKLKQNVIEIQQERQRKMKEEGNFILKNIKVSKEIDQFTKTLNVYSKKKETYNHIINVIKKAQETKEAKQEAIEQEQLSKIQKQIHKIKKFRLDFFTYFWFQIIYLAKISSMINDKFIEKKEVIKNFAKIAWKAHPLTMKFRRFYRQYPKDEDKNNLRYAKITMETLANIIKKKKKKQAGHLIVRALKYNSQYSELWVKMNRYYQIVITVQQNYKIFRIKKANFKKLLDKLWDKYYFMGMEQTIEVKKTEDNEQLFWRKKQSVLNTINSIEVKQYAINEYFNDQMIEFRQNIGNYLHMIRHAPKEQKKKIRILQAFLNSEELYRNSLIFEDGNKTDQLDVSFDNIGSELDQNKIATNSIKKPRLFVVPTFKSIKSIFRRGVIYYASQNPNIMEKISLKEI</sequence>
<dbReference type="OrthoDB" id="293577at2759"/>
<organism evidence="1 2">
    <name type="scientific">Tetrahymena thermophila (strain SB210)</name>
    <dbReference type="NCBI Taxonomy" id="312017"/>
    <lineage>
        <taxon>Eukaryota</taxon>
        <taxon>Sar</taxon>
        <taxon>Alveolata</taxon>
        <taxon>Ciliophora</taxon>
        <taxon>Intramacronucleata</taxon>
        <taxon>Oligohymenophorea</taxon>
        <taxon>Hymenostomatida</taxon>
        <taxon>Tetrahymenina</taxon>
        <taxon>Tetrahymenidae</taxon>
        <taxon>Tetrahymena</taxon>
    </lineage>
</organism>
<evidence type="ECO:0000313" key="2">
    <source>
        <dbReference type="Proteomes" id="UP000009168"/>
    </source>
</evidence>
<protein>
    <submittedName>
        <fullName evidence="1">Uncharacterized protein</fullName>
    </submittedName>
</protein>
<dbReference type="GeneID" id="7845512"/>
<dbReference type="InParanoid" id="Q24GH7"/>
<keyword evidence="2" id="KW-1185">Reference proteome</keyword>
<dbReference type="Proteomes" id="UP000009168">
    <property type="component" value="Unassembled WGS sequence"/>
</dbReference>
<dbReference type="KEGG" id="tet:TTHERM_00726130"/>
<reference evidence="2" key="1">
    <citation type="journal article" date="2006" name="PLoS Biol.">
        <title>Macronuclear genome sequence of the ciliate Tetrahymena thermophila, a model eukaryote.</title>
        <authorList>
            <person name="Eisen J.A."/>
            <person name="Coyne R.S."/>
            <person name="Wu M."/>
            <person name="Wu D."/>
            <person name="Thiagarajan M."/>
            <person name="Wortman J.R."/>
            <person name="Badger J.H."/>
            <person name="Ren Q."/>
            <person name="Amedeo P."/>
            <person name="Jones K.M."/>
            <person name="Tallon L.J."/>
            <person name="Delcher A.L."/>
            <person name="Salzberg S.L."/>
            <person name="Silva J.C."/>
            <person name="Haas B.J."/>
            <person name="Majoros W.H."/>
            <person name="Farzad M."/>
            <person name="Carlton J.M."/>
            <person name="Smith R.K. Jr."/>
            <person name="Garg J."/>
            <person name="Pearlman R.E."/>
            <person name="Karrer K.M."/>
            <person name="Sun L."/>
            <person name="Manning G."/>
            <person name="Elde N.C."/>
            <person name="Turkewitz A.P."/>
            <person name="Asai D.J."/>
            <person name="Wilkes D.E."/>
            <person name="Wang Y."/>
            <person name="Cai H."/>
            <person name="Collins K."/>
            <person name="Stewart B.A."/>
            <person name="Lee S.R."/>
            <person name="Wilamowska K."/>
            <person name="Weinberg Z."/>
            <person name="Ruzzo W.L."/>
            <person name="Wloga D."/>
            <person name="Gaertig J."/>
            <person name="Frankel J."/>
            <person name="Tsao C.-C."/>
            <person name="Gorovsky M.A."/>
            <person name="Keeling P.J."/>
            <person name="Waller R.F."/>
            <person name="Patron N.J."/>
            <person name="Cherry J.M."/>
            <person name="Stover N.A."/>
            <person name="Krieger C.J."/>
            <person name="del Toro C."/>
            <person name="Ryder H.F."/>
            <person name="Williamson S.C."/>
            <person name="Barbeau R.A."/>
            <person name="Hamilton E.P."/>
            <person name="Orias E."/>
        </authorList>
    </citation>
    <scope>NUCLEOTIDE SEQUENCE [LARGE SCALE GENOMIC DNA]</scope>
    <source>
        <strain evidence="2">SB210</strain>
    </source>
</reference>
<evidence type="ECO:0000313" key="1">
    <source>
        <dbReference type="EMBL" id="EAS06894.2"/>
    </source>
</evidence>
<dbReference type="HOGENOM" id="CLU_247696_0_0_1"/>
<proteinExistence type="predicted"/>
<gene>
    <name evidence="1" type="ORF">TTHERM_00726130</name>
</gene>
<dbReference type="eggNOG" id="ENOG502SX8X">
    <property type="taxonomic scope" value="Eukaryota"/>
</dbReference>
<name>Q24GH7_TETTS</name>